<evidence type="ECO:0000313" key="4">
    <source>
        <dbReference type="Proteomes" id="UP001595914"/>
    </source>
</evidence>
<reference evidence="4" key="1">
    <citation type="journal article" date="2019" name="Int. J. Syst. Evol. Microbiol.">
        <title>The Global Catalogue of Microorganisms (GCM) 10K type strain sequencing project: providing services to taxonomists for standard genome sequencing and annotation.</title>
        <authorList>
            <consortium name="The Broad Institute Genomics Platform"/>
            <consortium name="The Broad Institute Genome Sequencing Center for Infectious Disease"/>
            <person name="Wu L."/>
            <person name="Ma J."/>
        </authorList>
    </citation>
    <scope>NUCLEOTIDE SEQUENCE [LARGE SCALE GENOMIC DNA]</scope>
    <source>
        <strain evidence="4">CCUG 54520</strain>
    </source>
</reference>
<feature type="domain" description="Peptidase C51" evidence="2">
    <location>
        <begin position="88"/>
        <end position="177"/>
    </location>
</feature>
<dbReference type="RefSeq" id="WP_378413473.1">
    <property type="nucleotide sequence ID" value="NZ_JBHSFO010000001.1"/>
</dbReference>
<protein>
    <submittedName>
        <fullName evidence="3">CHAP domain-containing protein</fullName>
    </submittedName>
</protein>
<evidence type="ECO:0000259" key="2">
    <source>
        <dbReference type="Pfam" id="PF05257"/>
    </source>
</evidence>
<proteinExistence type="predicted"/>
<evidence type="ECO:0000313" key="3">
    <source>
        <dbReference type="EMBL" id="MFC4602376.1"/>
    </source>
</evidence>
<organism evidence="3 4">
    <name type="scientific">Rhodococcus kronopolitis</name>
    <dbReference type="NCBI Taxonomy" id="1460226"/>
    <lineage>
        <taxon>Bacteria</taxon>
        <taxon>Bacillati</taxon>
        <taxon>Actinomycetota</taxon>
        <taxon>Actinomycetes</taxon>
        <taxon>Mycobacteriales</taxon>
        <taxon>Nocardiaceae</taxon>
        <taxon>Rhodococcus</taxon>
    </lineage>
</organism>
<name>A0ABV9FK34_9NOCA</name>
<comment type="caution">
    <text evidence="3">The sequence shown here is derived from an EMBL/GenBank/DDBJ whole genome shotgun (WGS) entry which is preliminary data.</text>
</comment>
<dbReference type="Proteomes" id="UP001595914">
    <property type="component" value="Unassembled WGS sequence"/>
</dbReference>
<keyword evidence="4" id="KW-1185">Reference proteome</keyword>
<dbReference type="InterPro" id="IPR007921">
    <property type="entry name" value="CHAP_dom"/>
</dbReference>
<evidence type="ECO:0000256" key="1">
    <source>
        <dbReference type="SAM" id="Phobius"/>
    </source>
</evidence>
<gene>
    <name evidence="3" type="ORF">ACFO6S_01570</name>
</gene>
<keyword evidence="1" id="KW-1133">Transmembrane helix</keyword>
<accession>A0ABV9FK34</accession>
<keyword evidence="1" id="KW-0812">Transmembrane</keyword>
<sequence>MSTIAPSATAPTRRRRTALWIAAAVAVLAVVAAGLAFLVPSRYLPWDTAAFPDVDTSLLSADQARIVELLEAEHRDQRPGTFYAEGVEEPWCADFVSWVMREAGLPLANPNSGHWRIPGVYTLQEYYQSQGRFEAAGGGYVPAVGDVVLYDNSSWVGQHTNFVVAVDGDTVTTVGGNELGRIRVHTVDWASDSAVVGFGRLAPRT</sequence>
<dbReference type="EMBL" id="JBHSFO010000001">
    <property type="protein sequence ID" value="MFC4602376.1"/>
    <property type="molecule type" value="Genomic_DNA"/>
</dbReference>
<dbReference type="Pfam" id="PF05257">
    <property type="entry name" value="CHAP"/>
    <property type="match status" value="1"/>
</dbReference>
<feature type="transmembrane region" description="Helical" evidence="1">
    <location>
        <begin position="18"/>
        <end position="39"/>
    </location>
</feature>
<keyword evidence="1" id="KW-0472">Membrane</keyword>